<proteinExistence type="predicted"/>
<evidence type="ECO:0000313" key="2">
    <source>
        <dbReference type="EMBL" id="MBI5168495.1"/>
    </source>
</evidence>
<keyword evidence="2" id="KW-0645">Protease</keyword>
<dbReference type="AlphaFoldDB" id="A0A933SB78"/>
<dbReference type="SMART" id="SM00228">
    <property type="entry name" value="PDZ"/>
    <property type="match status" value="1"/>
</dbReference>
<gene>
    <name evidence="2" type="ORF">HZA61_03305</name>
</gene>
<dbReference type="InterPro" id="IPR036034">
    <property type="entry name" value="PDZ_sf"/>
</dbReference>
<dbReference type="CDD" id="cd05483">
    <property type="entry name" value="retropepsin_like_bacteria"/>
    <property type="match status" value="1"/>
</dbReference>
<dbReference type="SUPFAM" id="SSF50156">
    <property type="entry name" value="PDZ domain-like"/>
    <property type="match status" value="1"/>
</dbReference>
<evidence type="ECO:0000313" key="3">
    <source>
        <dbReference type="Proteomes" id="UP000696931"/>
    </source>
</evidence>
<dbReference type="InterPro" id="IPR001478">
    <property type="entry name" value="PDZ"/>
</dbReference>
<keyword evidence="2" id="KW-0378">Hydrolase</keyword>
<feature type="domain" description="PDZ" evidence="1">
    <location>
        <begin position="550"/>
        <end position="619"/>
    </location>
</feature>
<dbReference type="SUPFAM" id="SSF50630">
    <property type="entry name" value="Acid proteases"/>
    <property type="match status" value="1"/>
</dbReference>
<dbReference type="PROSITE" id="PS51257">
    <property type="entry name" value="PROKAR_LIPOPROTEIN"/>
    <property type="match status" value="1"/>
</dbReference>
<dbReference type="Gene3D" id="2.40.70.10">
    <property type="entry name" value="Acid Proteases"/>
    <property type="match status" value="2"/>
</dbReference>
<dbReference type="InterPro" id="IPR041489">
    <property type="entry name" value="PDZ_6"/>
</dbReference>
<sequence>MHKVVHRAVCVAAIAMTACVDAVHAEISEPARAIVQKYVEASGGAAAFGPDSVLHLKCKLSTGGERGRWEAWVNGAEQMLLVEAVGPVQMRVGLDRGVAWRTDLQARNVSPLEGKDLEALQSQAWFLSEQWAREGQGGGKVVMGGTAYSKGRSMVSIVVTPPVGPGRTLWFDAETGLLARVTHRRDQYSWDEHLLDWKTLAGRKRWTTSVLGDSMLFPDHFERMNLDSVSRELPRAVTGFGPPRASVKPVAWLKAKGVAKLPFQYRRGHVWVRASLNGAAPADFILDTGCTMTAVDRNHATDAGIELAGHMSAEGVGGSESGAWGKVRTLRLSSGVGPKADGVVVSDLTVAALGLNDTVEKLEWDDTAGLIGYDVLSRFVVEFDFDKQVVTLSDPAGWKHEGPGAAVPFVLHRGIPTVEVQLNESCRGRFIVDVGNATVMQVNSHQVDDCKLFGTRRTKEVRHWVGGIGGAFPETVCRLDSLRIGPFGWNEPVAGLTLHRYGGAGSLEIQGNIGTSVLERFKCTFDYARGTLWLEPGARYTQRDRFSRSGLWFVRWQGVVYVAAVVRHSPGADAGLKVRDILKAVNGKPVDRWTPEALEQLFENGEPGTVVKVTVERELVDQVIEVTLADVM</sequence>
<dbReference type="Pfam" id="PF17820">
    <property type="entry name" value="PDZ_6"/>
    <property type="match status" value="1"/>
</dbReference>
<dbReference type="GO" id="GO:0006508">
    <property type="term" value="P:proteolysis"/>
    <property type="evidence" value="ECO:0007669"/>
    <property type="project" value="UniProtKB-KW"/>
</dbReference>
<dbReference type="InterPro" id="IPR034122">
    <property type="entry name" value="Retropepsin-like_bacterial"/>
</dbReference>
<dbReference type="GO" id="GO:0008233">
    <property type="term" value="F:peptidase activity"/>
    <property type="evidence" value="ECO:0007669"/>
    <property type="project" value="UniProtKB-KW"/>
</dbReference>
<evidence type="ECO:0000259" key="1">
    <source>
        <dbReference type="SMART" id="SM00228"/>
    </source>
</evidence>
<dbReference type="Pfam" id="PF13650">
    <property type="entry name" value="Asp_protease_2"/>
    <property type="match status" value="1"/>
</dbReference>
<dbReference type="Gene3D" id="2.30.42.10">
    <property type="match status" value="1"/>
</dbReference>
<name>A0A933SB78_UNCEI</name>
<dbReference type="EMBL" id="JACRIW010000027">
    <property type="protein sequence ID" value="MBI5168495.1"/>
    <property type="molecule type" value="Genomic_DNA"/>
</dbReference>
<dbReference type="InterPro" id="IPR021109">
    <property type="entry name" value="Peptidase_aspartic_dom_sf"/>
</dbReference>
<organism evidence="2 3">
    <name type="scientific">Eiseniibacteriota bacterium</name>
    <dbReference type="NCBI Taxonomy" id="2212470"/>
    <lineage>
        <taxon>Bacteria</taxon>
        <taxon>Candidatus Eiseniibacteriota</taxon>
    </lineage>
</organism>
<comment type="caution">
    <text evidence="2">The sequence shown here is derived from an EMBL/GenBank/DDBJ whole genome shotgun (WGS) entry which is preliminary data.</text>
</comment>
<dbReference type="Proteomes" id="UP000696931">
    <property type="component" value="Unassembled WGS sequence"/>
</dbReference>
<protein>
    <submittedName>
        <fullName evidence="2">Aspartyl protease family protein</fullName>
    </submittedName>
</protein>
<reference evidence="2" key="1">
    <citation type="submission" date="2020-07" db="EMBL/GenBank/DDBJ databases">
        <title>Huge and variable diversity of episymbiotic CPR bacteria and DPANN archaea in groundwater ecosystems.</title>
        <authorList>
            <person name="He C.Y."/>
            <person name="Keren R."/>
            <person name="Whittaker M."/>
            <person name="Farag I.F."/>
            <person name="Doudna J."/>
            <person name="Cate J.H.D."/>
            <person name="Banfield J.F."/>
        </authorList>
    </citation>
    <scope>NUCLEOTIDE SEQUENCE</scope>
    <source>
        <strain evidence="2">NC_groundwater_1813_Pr3_B-0.1um_71_17</strain>
    </source>
</reference>
<accession>A0A933SB78</accession>